<dbReference type="GO" id="GO:0016714">
    <property type="term" value="F:oxidoreductase activity, acting on paired donors, with incorporation or reduction of molecular oxygen, reduced pteridine as one donor, and incorporation of one atom of oxygen"/>
    <property type="evidence" value="ECO:0007669"/>
    <property type="project" value="InterPro"/>
</dbReference>
<evidence type="ECO:0000256" key="5">
    <source>
        <dbReference type="ARBA" id="ARBA00023004"/>
    </source>
</evidence>
<dbReference type="PANTHER" id="PTHR11473">
    <property type="entry name" value="AROMATIC AMINO ACID HYDROXYLASE"/>
    <property type="match status" value="1"/>
</dbReference>
<dbReference type="SUPFAM" id="SSF56534">
    <property type="entry name" value="Aromatic aminoacid monoxygenases, catalytic and oligomerization domains"/>
    <property type="match status" value="1"/>
</dbReference>
<evidence type="ECO:0000256" key="1">
    <source>
        <dbReference type="ARBA" id="ARBA00001954"/>
    </source>
</evidence>
<protein>
    <submittedName>
        <fullName evidence="9">Aromatic amino acid hydroxylase</fullName>
        <ecNumber evidence="9">1.14.16.-</ecNumber>
    </submittedName>
</protein>
<dbReference type="AlphaFoldDB" id="A0A9X4MXB1"/>
<keyword evidence="6" id="KW-0503">Monooxygenase</keyword>
<dbReference type="InterPro" id="IPR036951">
    <property type="entry name" value="ArAA_hydroxylase_sf"/>
</dbReference>
<evidence type="ECO:0000256" key="2">
    <source>
        <dbReference type="ARBA" id="ARBA00009712"/>
    </source>
</evidence>
<keyword evidence="5 7" id="KW-0408">Iron</keyword>
<accession>A0A9X4MXB1</accession>
<evidence type="ECO:0000256" key="7">
    <source>
        <dbReference type="PIRSR" id="PIRSR601273-2"/>
    </source>
</evidence>
<evidence type="ECO:0000256" key="3">
    <source>
        <dbReference type="ARBA" id="ARBA00022723"/>
    </source>
</evidence>
<keyword evidence="10" id="KW-1185">Reference proteome</keyword>
<name>A0A9X4MXB1_9FLAO</name>
<evidence type="ECO:0000313" key="9">
    <source>
        <dbReference type="EMBL" id="MDG4946598.1"/>
    </source>
</evidence>
<evidence type="ECO:0000256" key="6">
    <source>
        <dbReference type="ARBA" id="ARBA00023033"/>
    </source>
</evidence>
<organism evidence="9 10">
    <name type="scientific">Profundicola chukchiensis</name>
    <dbReference type="NCBI Taxonomy" id="2961959"/>
    <lineage>
        <taxon>Bacteria</taxon>
        <taxon>Pseudomonadati</taxon>
        <taxon>Bacteroidota</taxon>
        <taxon>Flavobacteriia</taxon>
        <taxon>Flavobacteriales</taxon>
        <taxon>Weeksellaceae</taxon>
        <taxon>Profundicola</taxon>
    </lineage>
</organism>
<dbReference type="Gene3D" id="1.10.800.10">
    <property type="entry name" value="Aromatic amino acid hydroxylase"/>
    <property type="match status" value="1"/>
</dbReference>
<comment type="similarity">
    <text evidence="2">Belongs to the biopterin-dependent aromatic amino acid hydroxylase family.</text>
</comment>
<dbReference type="RefSeq" id="WP_304416981.1">
    <property type="nucleotide sequence ID" value="NZ_JANAIE010000004.1"/>
</dbReference>
<keyword evidence="4 9" id="KW-0560">Oxidoreductase</keyword>
<feature type="binding site" evidence="7">
    <location>
        <position position="219"/>
    </location>
    <ligand>
        <name>Fe cation</name>
        <dbReference type="ChEBI" id="CHEBI:24875"/>
    </ligand>
</feature>
<dbReference type="GO" id="GO:0005506">
    <property type="term" value="F:iron ion binding"/>
    <property type="evidence" value="ECO:0007669"/>
    <property type="project" value="InterPro"/>
</dbReference>
<evidence type="ECO:0000256" key="4">
    <source>
        <dbReference type="ARBA" id="ARBA00023002"/>
    </source>
</evidence>
<feature type="binding site" evidence="7">
    <location>
        <position position="129"/>
    </location>
    <ligand>
        <name>Fe cation</name>
        <dbReference type="ChEBI" id="CHEBI:24875"/>
    </ligand>
</feature>
<proteinExistence type="inferred from homology"/>
<dbReference type="PROSITE" id="PS51410">
    <property type="entry name" value="BH4_AAA_HYDROXYL_2"/>
    <property type="match status" value="1"/>
</dbReference>
<evidence type="ECO:0000259" key="8">
    <source>
        <dbReference type="PROSITE" id="PS51410"/>
    </source>
</evidence>
<reference evidence="9" key="1">
    <citation type="submission" date="2022-07" db="EMBL/GenBank/DDBJ databases">
        <title>Description and genome-wide analysis of Profundicola chukchiensis gen. nov., sp. nov., marine bacteria isolated from bottom sediments of the Chukchi Sea.</title>
        <authorList>
            <person name="Romanenko L."/>
            <person name="Otstavnykh N."/>
            <person name="Kurilenko V."/>
            <person name="Eremeev V."/>
            <person name="Velansky P."/>
            <person name="Mikhailov V."/>
            <person name="Isaeva M."/>
        </authorList>
    </citation>
    <scope>NUCLEOTIDE SEQUENCE</scope>
    <source>
        <strain evidence="9">KMM 9713</strain>
    </source>
</reference>
<sequence length="586" mass="66531">MGYQENEVLAKLPEHLKQFINDQDYDAYTPINQATWRYVMRKNVDYLSRVAHESYLEGLRKTGISIEEIPNMYGMNRILKEIGWAAVAVDGFIPPTAFMEFQAYNVLVIAEDIRQLKNIEYTPAPDIIHEAAGHAPIIANPEYAEYLRRFGEIGSKAISSAKDYEMYEAIRHLSIVKENPDSSQKSINEAQEQVEYLQNNLGAPSEMSRIRNLHWWTVEYGLIGTLENPKIYGAGLLSSIGESKSCMEPEVTKLPYTLAAADVEFDITQPQPQLYVTPDFAHLNFVLEQFANQMALRRGGTYGIKKVVESKGLATIEYNTGIQVSGNFSELITDEYNNPIYIKTTGQTALSYRDKELIGHGVKYHSEGFGSPIGRLKNVNLAIENMSPYDLEAYNIREGQVTKLEFEGGIEVEGEVITGTRNRFGDILIISFKNCTVKHGDTYLFKPEWGIYDMAVGSKIVSAYAGPADPTSFDQITHVPTEKSHERIITPELEKLHVLYQEVRDMRTNKAVKEDRLKEIWSTIQSDFDLEWLLPLEIYEISKDDALKDELKSYLLGLENKIEVFHLVSEGLQMIDEQEGMKLQNA</sequence>
<evidence type="ECO:0000313" key="10">
    <source>
        <dbReference type="Proteomes" id="UP001152599"/>
    </source>
</evidence>
<dbReference type="Proteomes" id="UP001152599">
    <property type="component" value="Unassembled WGS sequence"/>
</dbReference>
<feature type="domain" description="Biopterin-dependent aromatic amino acid hydroxylase family profile" evidence="8">
    <location>
        <begin position="1"/>
        <end position="340"/>
    </location>
</feature>
<dbReference type="InterPro" id="IPR019774">
    <property type="entry name" value="Aromatic-AA_hydroxylase_C"/>
</dbReference>
<dbReference type="PANTHER" id="PTHR11473:SF24">
    <property type="entry name" value="PHENYLALANINE-4-HYDROXYLASE"/>
    <property type="match status" value="1"/>
</dbReference>
<comment type="cofactor">
    <cofactor evidence="1 7">
        <name>Fe(2+)</name>
        <dbReference type="ChEBI" id="CHEBI:29033"/>
    </cofactor>
</comment>
<dbReference type="GO" id="GO:0009072">
    <property type="term" value="P:aromatic amino acid metabolic process"/>
    <property type="evidence" value="ECO:0007669"/>
    <property type="project" value="InterPro"/>
</dbReference>
<dbReference type="EMBL" id="JANCMU010000005">
    <property type="protein sequence ID" value="MDG4946598.1"/>
    <property type="molecule type" value="Genomic_DNA"/>
</dbReference>
<gene>
    <name evidence="9" type="ORF">NMK71_09240</name>
</gene>
<dbReference type="Gene3D" id="1.20.58.690">
    <property type="match status" value="1"/>
</dbReference>
<dbReference type="InterPro" id="IPR036329">
    <property type="entry name" value="Aro-AA_hydroxylase_C_sf"/>
</dbReference>
<dbReference type="Pfam" id="PF00351">
    <property type="entry name" value="Biopterin_H"/>
    <property type="match status" value="2"/>
</dbReference>
<dbReference type="NCBIfam" id="NF010657">
    <property type="entry name" value="PRK14056.1"/>
    <property type="match status" value="1"/>
</dbReference>
<dbReference type="EC" id="1.14.16.-" evidence="9"/>
<comment type="caution">
    <text evidence="9">The sequence shown here is derived from an EMBL/GenBank/DDBJ whole genome shotgun (WGS) entry which is preliminary data.</text>
</comment>
<keyword evidence="3 7" id="KW-0479">Metal-binding</keyword>
<dbReference type="InterPro" id="IPR001273">
    <property type="entry name" value="ArAA_hydroxylase"/>
</dbReference>
<feature type="binding site" evidence="7">
    <location>
        <position position="134"/>
    </location>
    <ligand>
        <name>Fe cation</name>
        <dbReference type="ChEBI" id="CHEBI:24875"/>
    </ligand>
</feature>